<feature type="coiled-coil region" evidence="1">
    <location>
        <begin position="118"/>
        <end position="145"/>
    </location>
</feature>
<feature type="coiled-coil region" evidence="1">
    <location>
        <begin position="299"/>
        <end position="336"/>
    </location>
</feature>
<keyword evidence="4" id="KW-1185">Reference proteome</keyword>
<feature type="compositionally biased region" description="Polar residues" evidence="2">
    <location>
        <begin position="522"/>
        <end position="535"/>
    </location>
</feature>
<evidence type="ECO:0008006" key="5">
    <source>
        <dbReference type="Google" id="ProtNLM"/>
    </source>
</evidence>
<accession>A0ABV0S3C0</accession>
<name>A0ABV0S3C0_9TELE</name>
<evidence type="ECO:0000256" key="2">
    <source>
        <dbReference type="SAM" id="MobiDB-lite"/>
    </source>
</evidence>
<evidence type="ECO:0000256" key="1">
    <source>
        <dbReference type="SAM" id="Coils"/>
    </source>
</evidence>
<protein>
    <recommendedName>
        <fullName evidence="5">Trichohyalin-plectin-homology domain-containing protein</fullName>
    </recommendedName>
</protein>
<dbReference type="EMBL" id="JAHRIN010067376">
    <property type="protein sequence ID" value="MEQ2214401.1"/>
    <property type="molecule type" value="Genomic_DNA"/>
</dbReference>
<proteinExistence type="predicted"/>
<evidence type="ECO:0000313" key="3">
    <source>
        <dbReference type="EMBL" id="MEQ2214401.1"/>
    </source>
</evidence>
<gene>
    <name evidence="3" type="ORF">XENOCAPTIV_005353</name>
</gene>
<dbReference type="Proteomes" id="UP001434883">
    <property type="component" value="Unassembled WGS sequence"/>
</dbReference>
<comment type="caution">
    <text evidence="3">The sequence shown here is derived from an EMBL/GenBank/DDBJ whole genome shotgun (WGS) entry which is preliminary data.</text>
</comment>
<sequence>MAKATGIISTGCWERIQRTLNESVVRPTRQDIVDENYKKFSNRVQWQYKMKEGQLIRLRAVTDVEKQEKKKQFDQIVGEERQFKEQEKHAMIERSKYKLLQQDKDVKQFNRALHAEMIKQDNKVLAEYQEKKRKTERLLVKQNGEMKPWHNNANERIKQEAHQREINTKAFADVCIEQSHEKKRLAQSKRELDREERQNCILQDAYTNQKEREERLKYKEREKQFIHQNCLKPRPPKTEQLAKSREEEEQYRHIQNDIYLAQCKFKQDLAERIKRPQRKTKIVSYQMTEIEKEKASSIALKKKRNLEIAADQLAKKEQQQKEEKKKKDELKKLHYEVLDSQIKKKLEVKMTENEINKERRSKLFEADRLYEIEIQQKKQKAQENNILISDANSVMAAERRVCENELRKQEAEEKQRIIQRAVNISDPVKQYIQSELHKAEVKGLDIQLLKKQMLKNCEKVYSYPSFLEHLPRNDNDQIYLTKLEQEAKYSRVLLPGVKTHFLPPLSAPHRPKGAIHDLLRGGNNNRTPLPSILHN</sequence>
<reference evidence="3 4" key="1">
    <citation type="submission" date="2021-06" db="EMBL/GenBank/DDBJ databases">
        <authorList>
            <person name="Palmer J.M."/>
        </authorList>
    </citation>
    <scope>NUCLEOTIDE SEQUENCE [LARGE SCALE GENOMIC DNA]</scope>
    <source>
        <strain evidence="3 4">XC_2019</strain>
        <tissue evidence="3">Muscle</tissue>
    </source>
</reference>
<keyword evidence="1" id="KW-0175">Coiled coil</keyword>
<organism evidence="3 4">
    <name type="scientific">Xenoophorus captivus</name>
    <dbReference type="NCBI Taxonomy" id="1517983"/>
    <lineage>
        <taxon>Eukaryota</taxon>
        <taxon>Metazoa</taxon>
        <taxon>Chordata</taxon>
        <taxon>Craniata</taxon>
        <taxon>Vertebrata</taxon>
        <taxon>Euteleostomi</taxon>
        <taxon>Actinopterygii</taxon>
        <taxon>Neopterygii</taxon>
        <taxon>Teleostei</taxon>
        <taxon>Neoteleostei</taxon>
        <taxon>Acanthomorphata</taxon>
        <taxon>Ovalentaria</taxon>
        <taxon>Atherinomorphae</taxon>
        <taxon>Cyprinodontiformes</taxon>
        <taxon>Goodeidae</taxon>
        <taxon>Xenoophorus</taxon>
    </lineage>
</organism>
<evidence type="ECO:0000313" key="4">
    <source>
        <dbReference type="Proteomes" id="UP001434883"/>
    </source>
</evidence>
<feature type="region of interest" description="Disordered" evidence="2">
    <location>
        <begin position="512"/>
        <end position="535"/>
    </location>
</feature>